<accession>A0A132NLN4</accession>
<keyword evidence="2" id="KW-0808">Transferase</keyword>
<dbReference type="SUPFAM" id="SSF51621">
    <property type="entry name" value="Phosphoenolpyruvate/pyruvate domain"/>
    <property type="match status" value="1"/>
</dbReference>
<dbReference type="AlphaFoldDB" id="A0A132NLN4"/>
<dbReference type="InterPro" id="IPR000121">
    <property type="entry name" value="PEP_util_C"/>
</dbReference>
<dbReference type="PANTHER" id="PTHR46244:SF3">
    <property type="entry name" value="PHOSPHOENOLPYRUVATE-PROTEIN PHOSPHOTRANSFERASE"/>
    <property type="match status" value="1"/>
</dbReference>
<dbReference type="InterPro" id="IPR050499">
    <property type="entry name" value="PEP-utilizing_PTS_enzyme"/>
</dbReference>
<dbReference type="InterPro" id="IPR015813">
    <property type="entry name" value="Pyrv/PenolPyrv_kinase-like_dom"/>
</dbReference>
<gene>
    <name evidence="2" type="ORF">TR74_00290</name>
</gene>
<dbReference type="GO" id="GO:0016772">
    <property type="term" value="F:transferase activity, transferring phosphorus-containing groups"/>
    <property type="evidence" value="ECO:0007669"/>
    <property type="project" value="InterPro"/>
</dbReference>
<reference evidence="3" key="1">
    <citation type="submission" date="2015-02" db="EMBL/GenBank/DDBJ databases">
        <title>Physiological reanalysis, assessment of diazotrophy, and genome sequences of multiple isolates of Streptomyces thermoautotrophicus.</title>
        <authorList>
            <person name="MacKellar D.C."/>
            <person name="Lieber L."/>
            <person name="Norman J."/>
            <person name="Bolger A."/>
            <person name="Tobin C."/>
            <person name="Murray J.W."/>
            <person name="Friesen M."/>
            <person name="Prell J."/>
        </authorList>
    </citation>
    <scope>NUCLEOTIDE SEQUENCE [LARGE SCALE GENOMIC DNA]</scope>
    <source>
        <strain evidence="3">UBT1</strain>
    </source>
</reference>
<evidence type="ECO:0000313" key="2">
    <source>
        <dbReference type="EMBL" id="KWX11005.1"/>
    </source>
</evidence>
<dbReference type="InterPro" id="IPR040442">
    <property type="entry name" value="Pyrv_kinase-like_dom_sf"/>
</dbReference>
<evidence type="ECO:0000259" key="1">
    <source>
        <dbReference type="Pfam" id="PF02896"/>
    </source>
</evidence>
<evidence type="ECO:0000313" key="3">
    <source>
        <dbReference type="Proteomes" id="UP000070598"/>
    </source>
</evidence>
<dbReference type="Pfam" id="PF02896">
    <property type="entry name" value="PEP-utilizers_C"/>
    <property type="match status" value="1"/>
</dbReference>
<keyword evidence="2" id="KW-0670">Pyruvate</keyword>
<feature type="non-terminal residue" evidence="2">
    <location>
        <position position="1"/>
    </location>
</feature>
<proteinExistence type="predicted"/>
<dbReference type="EMBL" id="JYIK01000072">
    <property type="protein sequence ID" value="KWX11005.1"/>
    <property type="molecule type" value="Genomic_DNA"/>
</dbReference>
<comment type="caution">
    <text evidence="2">The sequence shown here is derived from an EMBL/GenBank/DDBJ whole genome shotgun (WGS) entry which is preliminary data.</text>
</comment>
<feature type="non-terminal residue" evidence="2">
    <location>
        <position position="180"/>
    </location>
</feature>
<organism evidence="2 3">
    <name type="scientific">Carbonactinospora thermoautotrophica</name>
    <dbReference type="NCBI Taxonomy" id="1469144"/>
    <lineage>
        <taxon>Bacteria</taxon>
        <taxon>Bacillati</taxon>
        <taxon>Actinomycetota</taxon>
        <taxon>Actinomycetes</taxon>
        <taxon>Kitasatosporales</taxon>
        <taxon>Carbonactinosporaceae</taxon>
        <taxon>Carbonactinospora</taxon>
    </lineage>
</organism>
<protein>
    <submittedName>
        <fullName evidence="2">Phosphoenolpyruvate-protein phosphotransferase</fullName>
    </submittedName>
</protein>
<feature type="domain" description="PEP-utilising enzyme C-terminal" evidence="1">
    <location>
        <begin position="10"/>
        <end position="178"/>
    </location>
</feature>
<sequence>RPRRLVGPGRTADGVRIPLLANLDTLEEVEHAVAAGAEGVGLLRTELLFLHRGTEPGVAEQAATYLAIADRFPGRPVVIRTLDIGADKQVPYLPELEEPNPALGLRGLRLAREVRPELLDRQLEAIGRAAARTEADLRVMAPMVAVPEEAAWFAARARAYGLRTVGVMVEVPAAALAAGR</sequence>
<dbReference type="RefSeq" id="WP_332835153.1">
    <property type="nucleotide sequence ID" value="NZ_JYIK01000072.1"/>
</dbReference>
<dbReference type="Proteomes" id="UP000070598">
    <property type="component" value="Unassembled WGS sequence"/>
</dbReference>
<name>A0A132NLN4_9ACTN</name>
<dbReference type="PANTHER" id="PTHR46244">
    <property type="entry name" value="PHOSPHOENOLPYRUVATE-PROTEIN PHOSPHOTRANSFERASE"/>
    <property type="match status" value="1"/>
</dbReference>
<dbReference type="Gene3D" id="3.20.20.60">
    <property type="entry name" value="Phosphoenolpyruvate-binding domains"/>
    <property type="match status" value="1"/>
</dbReference>